<keyword evidence="3" id="KW-1003">Cell membrane</keyword>
<keyword evidence="5 10" id="KW-1133">Transmembrane helix</keyword>
<dbReference type="RefSeq" id="WP_057908017.1">
    <property type="nucleotide sequence ID" value="NZ_AYZB01000009.1"/>
</dbReference>
<dbReference type="InterPro" id="IPR038770">
    <property type="entry name" value="Na+/solute_symporter_sf"/>
</dbReference>
<dbReference type="Pfam" id="PF00999">
    <property type="entry name" value="Na_H_Exchanger"/>
    <property type="match status" value="1"/>
</dbReference>
<dbReference type="GO" id="GO:0098719">
    <property type="term" value="P:sodium ion import across plasma membrane"/>
    <property type="evidence" value="ECO:0007669"/>
    <property type="project" value="TreeGrafter"/>
</dbReference>
<dbReference type="InterPro" id="IPR006153">
    <property type="entry name" value="Cation/H_exchanger_TM"/>
</dbReference>
<keyword evidence="7" id="KW-0406">Ion transport</keyword>
<dbReference type="PANTHER" id="PTHR10110">
    <property type="entry name" value="SODIUM/HYDROGEN EXCHANGER"/>
    <property type="match status" value="1"/>
</dbReference>
<evidence type="ECO:0000259" key="11">
    <source>
        <dbReference type="Pfam" id="PF00999"/>
    </source>
</evidence>
<dbReference type="EMBL" id="AYZB01000009">
    <property type="protein sequence ID" value="KRM23651.1"/>
    <property type="molecule type" value="Genomic_DNA"/>
</dbReference>
<dbReference type="PANTHER" id="PTHR10110:SF86">
    <property type="entry name" value="SODIUM_HYDROGEN EXCHANGER 7"/>
    <property type="match status" value="1"/>
</dbReference>
<evidence type="ECO:0000256" key="5">
    <source>
        <dbReference type="ARBA" id="ARBA00022989"/>
    </source>
</evidence>
<evidence type="ECO:0000313" key="12">
    <source>
        <dbReference type="EMBL" id="KRM23651.1"/>
    </source>
</evidence>
<feature type="transmembrane region" description="Helical" evidence="10">
    <location>
        <begin position="183"/>
        <end position="204"/>
    </location>
</feature>
<feature type="transmembrane region" description="Helical" evidence="10">
    <location>
        <begin position="86"/>
        <end position="105"/>
    </location>
</feature>
<accession>A0AA89KXT1</accession>
<evidence type="ECO:0000256" key="4">
    <source>
        <dbReference type="ARBA" id="ARBA00022692"/>
    </source>
</evidence>
<evidence type="ECO:0000256" key="8">
    <source>
        <dbReference type="ARBA" id="ARBA00023136"/>
    </source>
</evidence>
<feature type="transmembrane region" description="Helical" evidence="10">
    <location>
        <begin position="111"/>
        <end position="131"/>
    </location>
</feature>
<feature type="transmembrane region" description="Helical" evidence="10">
    <location>
        <begin position="57"/>
        <end position="79"/>
    </location>
</feature>
<dbReference type="GO" id="GO:0051453">
    <property type="term" value="P:regulation of intracellular pH"/>
    <property type="evidence" value="ECO:0007669"/>
    <property type="project" value="TreeGrafter"/>
</dbReference>
<feature type="transmembrane region" description="Helical" evidence="10">
    <location>
        <begin position="31"/>
        <end position="51"/>
    </location>
</feature>
<dbReference type="GO" id="GO:0005886">
    <property type="term" value="C:plasma membrane"/>
    <property type="evidence" value="ECO:0007669"/>
    <property type="project" value="UniProtKB-SubCell"/>
</dbReference>
<keyword evidence="8 10" id="KW-0472">Membrane</keyword>
<dbReference type="AlphaFoldDB" id="A0AA89KXT1"/>
<keyword evidence="4 10" id="KW-0812">Transmembrane</keyword>
<evidence type="ECO:0000313" key="13">
    <source>
        <dbReference type="Proteomes" id="UP000050823"/>
    </source>
</evidence>
<feature type="transmembrane region" description="Helical" evidence="10">
    <location>
        <begin position="152"/>
        <end position="171"/>
    </location>
</feature>
<dbReference type="Gene3D" id="1.20.1530.20">
    <property type="match status" value="1"/>
</dbReference>
<feature type="transmembrane region" description="Helical" evidence="10">
    <location>
        <begin position="369"/>
        <end position="397"/>
    </location>
</feature>
<evidence type="ECO:0000256" key="3">
    <source>
        <dbReference type="ARBA" id="ARBA00022475"/>
    </source>
</evidence>
<keyword evidence="6" id="KW-0915">Sodium</keyword>
<dbReference type="GO" id="GO:0015385">
    <property type="term" value="F:sodium:proton antiporter activity"/>
    <property type="evidence" value="ECO:0007669"/>
    <property type="project" value="InterPro"/>
</dbReference>
<feature type="domain" description="Cation/H+ exchanger transmembrane" evidence="11">
    <location>
        <begin position="27"/>
        <end position="392"/>
    </location>
</feature>
<evidence type="ECO:0000256" key="2">
    <source>
        <dbReference type="ARBA" id="ARBA00022448"/>
    </source>
</evidence>
<keyword evidence="9" id="KW-0739">Sodium transport</keyword>
<sequence>MNILISTLVITITVACSNIIDRYISGIASPYINSLMGVLVALIPWTNHLVLAFNNEIFMILILAPLLFFEGQTTPLLMVGKRIKRIIGVALILVVISAGLVTILASQLLMITLPSMLIIVAIATPTDATAFEAVVEGRKISQPLRNILKMESLFNDATGIILLQAGVLWLITGQLSLGQNLVALLKSAVGGLVIGAVFALLIMACRQFFVRSANNVISSQTLFYLLTPFCVYFIAEEVGVSGIIAVVIAGLVHNSEANRSRFSSPRQMHLGIQLGRFGTEILNGAVFVILGISLVRIFRSQAPILFGSAKWLIVGVTVYGLLLIVRYGYARIFVGNHQPKTAILFALGGVHGTVTLAMTFSIANRITPQLFNFVIIVETVVIILSMVVPTLLFKWLLPIDGDEAIREKQLIKMRTAMVTVGIKSLNNLSLSPTVKASVIYDLRDQIRKNSLRSFFKQWRIFTANKTMMTNLQSVEQRRALMQAFDTERNYLYNLAKNHVVSSDYVYELYSEILLAESLVLDPRNQMI</sequence>
<protein>
    <recommendedName>
        <fullName evidence="11">Cation/H+ exchanger transmembrane domain-containing protein</fullName>
    </recommendedName>
</protein>
<keyword evidence="2" id="KW-0813">Transport</keyword>
<name>A0AA89KXT1_9LACO</name>
<evidence type="ECO:0000256" key="7">
    <source>
        <dbReference type="ARBA" id="ARBA00023065"/>
    </source>
</evidence>
<feature type="transmembrane region" description="Helical" evidence="10">
    <location>
        <begin position="240"/>
        <end position="257"/>
    </location>
</feature>
<gene>
    <name evidence="12" type="ORF">FC90_GL000115</name>
</gene>
<dbReference type="InterPro" id="IPR018422">
    <property type="entry name" value="Cation/H_exchanger_CPA1"/>
</dbReference>
<evidence type="ECO:0000256" key="1">
    <source>
        <dbReference type="ARBA" id="ARBA00004651"/>
    </source>
</evidence>
<organism evidence="12 13">
    <name type="scientific">Latilactobacillus graminis DSM 20719</name>
    <dbReference type="NCBI Taxonomy" id="1423752"/>
    <lineage>
        <taxon>Bacteria</taxon>
        <taxon>Bacillati</taxon>
        <taxon>Bacillota</taxon>
        <taxon>Bacilli</taxon>
        <taxon>Lactobacillales</taxon>
        <taxon>Lactobacillaceae</taxon>
        <taxon>Latilactobacillus</taxon>
    </lineage>
</organism>
<feature type="transmembrane region" description="Helical" evidence="10">
    <location>
        <begin position="341"/>
        <end position="363"/>
    </location>
</feature>
<reference evidence="12 13" key="1">
    <citation type="journal article" date="2015" name="Genome Announc.">
        <title>Expanding the biotechnology potential of lactobacilli through comparative genomics of 213 strains and associated genera.</title>
        <authorList>
            <person name="Sun Z."/>
            <person name="Harris H.M."/>
            <person name="McCann A."/>
            <person name="Guo C."/>
            <person name="Argimon S."/>
            <person name="Zhang W."/>
            <person name="Yang X."/>
            <person name="Jeffery I.B."/>
            <person name="Cooney J.C."/>
            <person name="Kagawa T.F."/>
            <person name="Liu W."/>
            <person name="Song Y."/>
            <person name="Salvetti E."/>
            <person name="Wrobel A."/>
            <person name="Rasinkangas P."/>
            <person name="Parkhill J."/>
            <person name="Rea M.C."/>
            <person name="O'Sullivan O."/>
            <person name="Ritari J."/>
            <person name="Douillard F.P."/>
            <person name="Paul Ross R."/>
            <person name="Yang R."/>
            <person name="Briner A.E."/>
            <person name="Felis G.E."/>
            <person name="de Vos W.M."/>
            <person name="Barrangou R."/>
            <person name="Klaenhammer T.R."/>
            <person name="Caufield P.W."/>
            <person name="Cui Y."/>
            <person name="Zhang H."/>
            <person name="O'Toole P.W."/>
        </authorList>
    </citation>
    <scope>NUCLEOTIDE SEQUENCE [LARGE SCALE GENOMIC DNA]</scope>
    <source>
        <strain evidence="12 13">DSM 20719</strain>
    </source>
</reference>
<dbReference type="GO" id="GO:0015386">
    <property type="term" value="F:potassium:proton antiporter activity"/>
    <property type="evidence" value="ECO:0007669"/>
    <property type="project" value="TreeGrafter"/>
</dbReference>
<comment type="subcellular location">
    <subcellularLocation>
        <location evidence="1">Cell membrane</location>
        <topology evidence="1">Multi-pass membrane protein</topology>
    </subcellularLocation>
</comment>
<evidence type="ECO:0000256" key="6">
    <source>
        <dbReference type="ARBA" id="ARBA00023053"/>
    </source>
</evidence>
<proteinExistence type="predicted"/>
<feature type="transmembrane region" description="Helical" evidence="10">
    <location>
        <begin position="277"/>
        <end position="299"/>
    </location>
</feature>
<comment type="caution">
    <text evidence="12">The sequence shown here is derived from an EMBL/GenBank/DDBJ whole genome shotgun (WGS) entry which is preliminary data.</text>
</comment>
<feature type="transmembrane region" description="Helical" evidence="10">
    <location>
        <begin position="311"/>
        <end position="329"/>
    </location>
</feature>
<feature type="transmembrane region" description="Helical" evidence="10">
    <location>
        <begin position="6"/>
        <end position="24"/>
    </location>
</feature>
<dbReference type="Proteomes" id="UP000050823">
    <property type="component" value="Unassembled WGS sequence"/>
</dbReference>
<evidence type="ECO:0000256" key="10">
    <source>
        <dbReference type="SAM" id="Phobius"/>
    </source>
</evidence>
<evidence type="ECO:0000256" key="9">
    <source>
        <dbReference type="ARBA" id="ARBA00023201"/>
    </source>
</evidence>